<keyword evidence="3" id="KW-1185">Reference proteome</keyword>
<comment type="caution">
    <text evidence="2">The sequence shown here is derived from an EMBL/GenBank/DDBJ whole genome shotgun (WGS) entry which is preliminary data.</text>
</comment>
<feature type="transmembrane region" description="Helical" evidence="1">
    <location>
        <begin position="7"/>
        <end position="28"/>
    </location>
</feature>
<feature type="transmembrane region" description="Helical" evidence="1">
    <location>
        <begin position="102"/>
        <end position="122"/>
    </location>
</feature>
<keyword evidence="1" id="KW-0812">Transmembrane</keyword>
<feature type="transmembrane region" description="Helical" evidence="1">
    <location>
        <begin position="68"/>
        <end position="90"/>
    </location>
</feature>
<protein>
    <recommendedName>
        <fullName evidence="4">Transmembrane protein</fullName>
    </recommendedName>
</protein>
<feature type="transmembrane region" description="Helical" evidence="1">
    <location>
        <begin position="134"/>
        <end position="154"/>
    </location>
</feature>
<accession>A0ABS1X0Q6</accession>
<name>A0ABS1X0Q6_9GAMM</name>
<dbReference type="Proteomes" id="UP000661077">
    <property type="component" value="Unassembled WGS sequence"/>
</dbReference>
<keyword evidence="1" id="KW-1133">Transmembrane helix</keyword>
<keyword evidence="1" id="KW-0472">Membrane</keyword>
<evidence type="ECO:0000313" key="2">
    <source>
        <dbReference type="EMBL" id="MBM0106791.1"/>
    </source>
</evidence>
<proteinExistence type="predicted"/>
<evidence type="ECO:0000256" key="1">
    <source>
        <dbReference type="SAM" id="Phobius"/>
    </source>
</evidence>
<organism evidence="2 3">
    <name type="scientific">Steroidobacter gossypii</name>
    <dbReference type="NCBI Taxonomy" id="2805490"/>
    <lineage>
        <taxon>Bacteria</taxon>
        <taxon>Pseudomonadati</taxon>
        <taxon>Pseudomonadota</taxon>
        <taxon>Gammaproteobacteria</taxon>
        <taxon>Steroidobacterales</taxon>
        <taxon>Steroidobacteraceae</taxon>
        <taxon>Steroidobacter</taxon>
    </lineage>
</organism>
<gene>
    <name evidence="2" type="ORF">JM946_18820</name>
</gene>
<dbReference type="RefSeq" id="WP_203168906.1">
    <property type="nucleotide sequence ID" value="NZ_JAEVLS010000004.1"/>
</dbReference>
<dbReference type="EMBL" id="JAEVLS010000004">
    <property type="protein sequence ID" value="MBM0106791.1"/>
    <property type="molecule type" value="Genomic_DNA"/>
</dbReference>
<evidence type="ECO:0008006" key="4">
    <source>
        <dbReference type="Google" id="ProtNLM"/>
    </source>
</evidence>
<reference evidence="2 3" key="1">
    <citation type="journal article" date="2021" name="Int. J. Syst. Evol. Microbiol.">
        <title>Steroidobacter gossypii sp. nov., isolated from soil of cotton cropping field.</title>
        <authorList>
            <person name="Huang R."/>
            <person name="Yang S."/>
            <person name="Zhen C."/>
            <person name="Liu W."/>
        </authorList>
    </citation>
    <scope>NUCLEOTIDE SEQUENCE [LARGE SCALE GENOMIC DNA]</scope>
    <source>
        <strain evidence="2 3">S1-65</strain>
    </source>
</reference>
<sequence>MQAARLVRIAFAFVIAGCAGYLLASFLFTAANLWRLSEVGAQISFADAARTFWFDVRGLAPSLVWTQYGSLIFIGLAIAFPIAALLRYAALRATSTAKIEPFLYPLAGATAIATILVLSFQTYEVYAFAGARGWLGNLAQCFAGACAGYLFQVLMQPSEARA</sequence>
<evidence type="ECO:0000313" key="3">
    <source>
        <dbReference type="Proteomes" id="UP000661077"/>
    </source>
</evidence>